<gene>
    <name evidence="2" type="ORF">H8R23_13885</name>
</gene>
<dbReference type="Gene3D" id="2.60.120.10">
    <property type="entry name" value="Jelly Rolls"/>
    <property type="match status" value="1"/>
</dbReference>
<protein>
    <submittedName>
        <fullName evidence="2">Cupin domain-containing protein</fullName>
    </submittedName>
</protein>
<proteinExistence type="predicted"/>
<dbReference type="Pfam" id="PF07883">
    <property type="entry name" value="Cupin_2"/>
    <property type="match status" value="1"/>
</dbReference>
<dbReference type="InterPro" id="IPR052044">
    <property type="entry name" value="PKS_Associated_Protein"/>
</dbReference>
<dbReference type="PANTHER" id="PTHR36114">
    <property type="entry name" value="16.7 KDA PROTEIN IN WHIE LOCUS"/>
    <property type="match status" value="1"/>
</dbReference>
<dbReference type="InterPro" id="IPR014710">
    <property type="entry name" value="RmlC-like_jellyroll"/>
</dbReference>
<dbReference type="SUPFAM" id="SSF51182">
    <property type="entry name" value="RmlC-like cupins"/>
    <property type="match status" value="1"/>
</dbReference>
<sequence>MNVKEILETVTTYFSPKIIGEVNDQYIKVAKIKGQDLPWHNHENEDELFYIVSGSLLMEVEHQEPLTMNEGDFYVVKKGINHRVSAEEECSIMLIESKTTEHTGKVKSAITKTIEDQK</sequence>
<dbReference type="EMBL" id="JACRUJ010000005">
    <property type="protein sequence ID" value="MBC5842502.1"/>
    <property type="molecule type" value="Genomic_DNA"/>
</dbReference>
<dbReference type="Proteomes" id="UP000629963">
    <property type="component" value="Unassembled WGS sequence"/>
</dbReference>
<dbReference type="RefSeq" id="WP_187010997.1">
    <property type="nucleotide sequence ID" value="NZ_JACRUI010000005.1"/>
</dbReference>
<dbReference type="PANTHER" id="PTHR36114:SF1">
    <property type="entry name" value="16.7 KDA PROTEIN IN WHIE LOCUS"/>
    <property type="match status" value="1"/>
</dbReference>
<evidence type="ECO:0000313" key="3">
    <source>
        <dbReference type="Proteomes" id="UP000629963"/>
    </source>
</evidence>
<dbReference type="InterPro" id="IPR013096">
    <property type="entry name" value="Cupin_2"/>
</dbReference>
<keyword evidence="3" id="KW-1185">Reference proteome</keyword>
<evidence type="ECO:0000313" key="2">
    <source>
        <dbReference type="EMBL" id="MBC5842502.1"/>
    </source>
</evidence>
<dbReference type="CDD" id="cd02226">
    <property type="entry name" value="cupin_YdbB-like"/>
    <property type="match status" value="1"/>
</dbReference>
<evidence type="ECO:0000259" key="1">
    <source>
        <dbReference type="Pfam" id="PF07883"/>
    </source>
</evidence>
<dbReference type="InterPro" id="IPR011051">
    <property type="entry name" value="RmlC_Cupin_sf"/>
</dbReference>
<organism evidence="2 3">
    <name type="scientific">Flavobacterium kayseriense</name>
    <dbReference type="NCBI Taxonomy" id="2764714"/>
    <lineage>
        <taxon>Bacteria</taxon>
        <taxon>Pseudomonadati</taxon>
        <taxon>Bacteroidota</taxon>
        <taxon>Flavobacteriia</taxon>
        <taxon>Flavobacteriales</taxon>
        <taxon>Flavobacteriaceae</taxon>
        <taxon>Flavobacterium</taxon>
    </lineage>
</organism>
<reference evidence="2 3" key="1">
    <citation type="submission" date="2020-08" db="EMBL/GenBank/DDBJ databases">
        <title>Description of novel Flavobacterium F-380 isolate.</title>
        <authorList>
            <person name="Saticioglu I.B."/>
            <person name="Duman M."/>
            <person name="Altun S."/>
        </authorList>
    </citation>
    <scope>NUCLEOTIDE SEQUENCE [LARGE SCALE GENOMIC DNA]</scope>
    <source>
        <strain evidence="2 3">F-380</strain>
    </source>
</reference>
<accession>A0ABR7JAE2</accession>
<feature type="domain" description="Cupin type-2" evidence="1">
    <location>
        <begin position="33"/>
        <end position="92"/>
    </location>
</feature>
<name>A0ABR7JAE2_9FLAO</name>
<comment type="caution">
    <text evidence="2">The sequence shown here is derived from an EMBL/GenBank/DDBJ whole genome shotgun (WGS) entry which is preliminary data.</text>
</comment>